<organism evidence="3 4">
    <name type="scientific">Aeriscardovia aeriphila</name>
    <dbReference type="NCBI Taxonomy" id="218139"/>
    <lineage>
        <taxon>Bacteria</taxon>
        <taxon>Bacillati</taxon>
        <taxon>Actinomycetota</taxon>
        <taxon>Actinomycetes</taxon>
        <taxon>Bifidobacteriales</taxon>
        <taxon>Bifidobacteriaceae</taxon>
        <taxon>Aeriscardovia</taxon>
    </lineage>
</organism>
<name>A0A261FCE3_9BIFI</name>
<reference evidence="3 4" key="1">
    <citation type="journal article" date="2017" name="BMC Genomics">
        <title>Comparative genomic and phylogenomic analyses of the Bifidobacteriaceae family.</title>
        <authorList>
            <person name="Lugli G.A."/>
            <person name="Milani C."/>
            <person name="Turroni F."/>
            <person name="Duranti S."/>
            <person name="Mancabelli L."/>
            <person name="Mangifesta M."/>
            <person name="Ferrario C."/>
            <person name="Modesto M."/>
            <person name="Mattarelli P."/>
            <person name="Jiri K."/>
            <person name="van Sinderen D."/>
            <person name="Ventura M."/>
        </authorList>
    </citation>
    <scope>NUCLEOTIDE SEQUENCE [LARGE SCALE GENOMIC DNA]</scope>
    <source>
        <strain evidence="3 4">LMG 21773</strain>
    </source>
</reference>
<dbReference type="AlphaFoldDB" id="A0A261FCE3"/>
<evidence type="ECO:0000313" key="4">
    <source>
        <dbReference type="Proteomes" id="UP000228976"/>
    </source>
</evidence>
<accession>A0A261FCE3</accession>
<evidence type="ECO:0000256" key="1">
    <source>
        <dbReference type="ARBA" id="ARBA00006611"/>
    </source>
</evidence>
<dbReference type="CDD" id="cd01130">
    <property type="entry name" value="VirB11-like_ATPase"/>
    <property type="match status" value="1"/>
</dbReference>
<protein>
    <submittedName>
        <fullName evidence="3">Type IV secretion system protein</fullName>
    </submittedName>
</protein>
<dbReference type="Proteomes" id="UP000228976">
    <property type="component" value="Unassembled WGS sequence"/>
</dbReference>
<keyword evidence="4" id="KW-1185">Reference proteome</keyword>
<gene>
    <name evidence="3" type="ORF">AEAE_0129</name>
</gene>
<dbReference type="SUPFAM" id="SSF52540">
    <property type="entry name" value="P-loop containing nucleoside triphosphate hydrolases"/>
    <property type="match status" value="1"/>
</dbReference>
<dbReference type="InterPro" id="IPR027417">
    <property type="entry name" value="P-loop_NTPase"/>
</dbReference>
<dbReference type="InterPro" id="IPR001482">
    <property type="entry name" value="T2SS/T4SS_dom"/>
</dbReference>
<dbReference type="Gene3D" id="3.30.450.90">
    <property type="match status" value="1"/>
</dbReference>
<dbReference type="EMBL" id="MWWU01000001">
    <property type="protein sequence ID" value="OZG56820.1"/>
    <property type="molecule type" value="Genomic_DNA"/>
</dbReference>
<dbReference type="Pfam" id="PF00437">
    <property type="entry name" value="T2SSE"/>
    <property type="match status" value="1"/>
</dbReference>
<feature type="domain" description="Bacterial type II secretion system protein E" evidence="2">
    <location>
        <begin position="80"/>
        <end position="290"/>
    </location>
</feature>
<dbReference type="GO" id="GO:0016887">
    <property type="term" value="F:ATP hydrolysis activity"/>
    <property type="evidence" value="ECO:0007669"/>
    <property type="project" value="InterPro"/>
</dbReference>
<dbReference type="PANTHER" id="PTHR30486">
    <property type="entry name" value="TWITCHING MOTILITY PROTEIN PILT"/>
    <property type="match status" value="1"/>
</dbReference>
<evidence type="ECO:0000313" key="3">
    <source>
        <dbReference type="EMBL" id="OZG56820.1"/>
    </source>
</evidence>
<evidence type="ECO:0000259" key="2">
    <source>
        <dbReference type="Pfam" id="PF00437"/>
    </source>
</evidence>
<comment type="caution">
    <text evidence="3">The sequence shown here is derived from an EMBL/GenBank/DDBJ whole genome shotgun (WGS) entry which is preliminary data.</text>
</comment>
<dbReference type="InterPro" id="IPR050921">
    <property type="entry name" value="T4SS_GSP_E_ATPase"/>
</dbReference>
<proteinExistence type="inferred from homology"/>
<comment type="similarity">
    <text evidence="1">Belongs to the GSP E family.</text>
</comment>
<dbReference type="Gene3D" id="3.40.50.300">
    <property type="entry name" value="P-loop containing nucleotide triphosphate hydrolases"/>
    <property type="match status" value="1"/>
</dbReference>
<dbReference type="PANTHER" id="PTHR30486:SF6">
    <property type="entry name" value="TYPE IV PILUS RETRACTATION ATPASE PILT"/>
    <property type="match status" value="1"/>
</dbReference>
<dbReference type="RefSeq" id="WP_218841042.1">
    <property type="nucleotide sequence ID" value="NZ_JACBYZ010000001.1"/>
</dbReference>
<sequence>MLRSELHGEQASGTASDQLCYATASAGSTDDGIELGPLRDLAARPEITDIAVLPDGSVWADCGDGMQRMHVRIPFSSPQLVREYAIHLCAQLGVRLDDSSPIADACATSGLRVHAVLAPLVVGGASISIRIPPRGNIDLDGLIARGFCSESVAQAIRDAVMKRSTIIISGGTGTGKTTLVRALLQMCPANERIISVEEVRELSGAHRENYVSLVSRPANSEGKGEVSLAQLVRATVRMRPDRIVLGECRGAEIADLLRAFNTGHRGGFVTIHADDIQHLALRLVALGQLAGLDPRTTSLLSCAAFDMAIHVERSKGKRRISQIGRLRLSPDGIVQAVPIWSEKTSEQYSSLSGYLAAANAIDPTAVKRRVTYENT</sequence>